<keyword evidence="2" id="KW-0732">Signal</keyword>
<protein>
    <recommendedName>
        <fullName evidence="5">Lipoprotein</fullName>
    </recommendedName>
</protein>
<feature type="chain" id="PRO_5038402599" description="Lipoprotein" evidence="2">
    <location>
        <begin position="22"/>
        <end position="220"/>
    </location>
</feature>
<sequence length="220" mass="24293">MSLKKIIIASLLSLTSLTLLSACGNSLKKTSQSKNEKTEQLSPNVKDKGTSKTKNTLNGGTIQTAPKVSSSSKQVATTKPSSSSESVADKEAQNKKIVTEFFADYLTFNTSTMPAYQRAENMLKLSNEKVVNYLMPNVLANGNNVRESINYTQSYISPIIIKNSSQAQYQYDVTVEYKTSIAGNDNQTKEMYSLSLQNGKVSVIKKDVTWIWNPSTKSYQ</sequence>
<reference evidence="3 4" key="1">
    <citation type="submission" date="2018-09" db="EMBL/GenBank/DDBJ databases">
        <title>Genome sequencing of strain 1JSPR-7.</title>
        <authorList>
            <person name="Heo J."/>
            <person name="Kim S.-J."/>
            <person name="Kwon S.-W."/>
        </authorList>
    </citation>
    <scope>NUCLEOTIDE SEQUENCE [LARGE SCALE GENOMIC DNA]</scope>
    <source>
        <strain evidence="3 4">1JSPR-7</strain>
    </source>
</reference>
<keyword evidence="4" id="KW-1185">Reference proteome</keyword>
<evidence type="ECO:0000256" key="1">
    <source>
        <dbReference type="SAM" id="MobiDB-lite"/>
    </source>
</evidence>
<evidence type="ECO:0000256" key="2">
    <source>
        <dbReference type="SAM" id="SignalP"/>
    </source>
</evidence>
<dbReference type="PROSITE" id="PS51257">
    <property type="entry name" value="PROKAR_LIPOPROTEIN"/>
    <property type="match status" value="1"/>
</dbReference>
<accession>A0A387BBW2</accession>
<dbReference type="AlphaFoldDB" id="A0A387BBW2"/>
<dbReference type="EMBL" id="CP032627">
    <property type="protein sequence ID" value="AYF99823.1"/>
    <property type="molecule type" value="Genomic_DNA"/>
</dbReference>
<gene>
    <name evidence="3" type="ORF">D7I46_01215</name>
</gene>
<dbReference type="KEGG" id="lact:D7I46_01215"/>
<feature type="region of interest" description="Disordered" evidence="1">
    <location>
        <begin position="28"/>
        <end position="90"/>
    </location>
</feature>
<feature type="compositionally biased region" description="Polar residues" evidence="1">
    <location>
        <begin position="52"/>
        <end position="86"/>
    </location>
</feature>
<evidence type="ECO:0000313" key="3">
    <source>
        <dbReference type="EMBL" id="AYF99823.1"/>
    </source>
</evidence>
<dbReference type="Proteomes" id="UP000269374">
    <property type="component" value="Chromosome"/>
</dbReference>
<feature type="compositionally biased region" description="Basic and acidic residues" evidence="1">
    <location>
        <begin position="34"/>
        <end position="50"/>
    </location>
</feature>
<organism evidence="3 4">
    <name type="scientific">Lactococcus allomyrinae</name>
    <dbReference type="NCBI Taxonomy" id="2419773"/>
    <lineage>
        <taxon>Bacteria</taxon>
        <taxon>Bacillati</taxon>
        <taxon>Bacillota</taxon>
        <taxon>Bacilli</taxon>
        <taxon>Lactobacillales</taxon>
        <taxon>Streptococcaceae</taxon>
        <taxon>Lactococcus</taxon>
    </lineage>
</organism>
<evidence type="ECO:0008006" key="5">
    <source>
        <dbReference type="Google" id="ProtNLM"/>
    </source>
</evidence>
<evidence type="ECO:0000313" key="4">
    <source>
        <dbReference type="Proteomes" id="UP000269374"/>
    </source>
</evidence>
<feature type="signal peptide" evidence="2">
    <location>
        <begin position="1"/>
        <end position="21"/>
    </location>
</feature>
<proteinExistence type="predicted"/>
<name>A0A387BBW2_9LACT</name>